<dbReference type="PATRIC" id="fig|1237149.3.peg.2458"/>
<dbReference type="Proteomes" id="UP000011135">
    <property type="component" value="Unassembled WGS sequence"/>
</dbReference>
<dbReference type="InterPro" id="IPR025857">
    <property type="entry name" value="MacB_PCD"/>
</dbReference>
<proteinExistence type="predicted"/>
<dbReference type="Pfam" id="PF12704">
    <property type="entry name" value="MacB_PCD"/>
    <property type="match status" value="2"/>
</dbReference>
<keyword evidence="5 6" id="KW-0472">Membrane</keyword>
<feature type="transmembrane region" description="Helical" evidence="6">
    <location>
        <begin position="420"/>
        <end position="448"/>
    </location>
</feature>
<dbReference type="Pfam" id="PF02687">
    <property type="entry name" value="FtsX"/>
    <property type="match status" value="2"/>
</dbReference>
<evidence type="ECO:0000259" key="8">
    <source>
        <dbReference type="Pfam" id="PF12704"/>
    </source>
</evidence>
<keyword evidence="10" id="KW-1185">Reference proteome</keyword>
<feature type="transmembrane region" description="Helical" evidence="6">
    <location>
        <begin position="512"/>
        <end position="534"/>
    </location>
</feature>
<dbReference type="EMBL" id="AMZN01000039">
    <property type="protein sequence ID" value="ELR71528.1"/>
    <property type="molecule type" value="Genomic_DNA"/>
</dbReference>
<keyword evidence="4 6" id="KW-1133">Transmembrane helix</keyword>
<feature type="transmembrane region" description="Helical" evidence="6">
    <location>
        <begin position="374"/>
        <end position="399"/>
    </location>
</feature>
<protein>
    <recommendedName>
        <fullName evidence="11">ABC transporter permease</fullName>
    </recommendedName>
</protein>
<comment type="subcellular location">
    <subcellularLocation>
        <location evidence="1">Cell membrane</location>
        <topology evidence="1">Multi-pass membrane protein</topology>
    </subcellularLocation>
</comment>
<dbReference type="GO" id="GO:0005886">
    <property type="term" value="C:plasma membrane"/>
    <property type="evidence" value="ECO:0007669"/>
    <property type="project" value="UniProtKB-SubCell"/>
</dbReference>
<accession>L8JTG1</accession>
<evidence type="ECO:0000259" key="7">
    <source>
        <dbReference type="Pfam" id="PF02687"/>
    </source>
</evidence>
<feature type="domain" description="MacB-like periplasmic core" evidence="8">
    <location>
        <begin position="518"/>
        <end position="675"/>
    </location>
</feature>
<evidence type="ECO:0000256" key="1">
    <source>
        <dbReference type="ARBA" id="ARBA00004651"/>
    </source>
</evidence>
<dbReference type="InterPro" id="IPR047928">
    <property type="entry name" value="Perm_prefix_1"/>
</dbReference>
<evidence type="ECO:0008006" key="11">
    <source>
        <dbReference type="Google" id="ProtNLM"/>
    </source>
</evidence>
<feature type="transmembrane region" description="Helical" evidence="6">
    <location>
        <begin position="803"/>
        <end position="822"/>
    </location>
</feature>
<keyword evidence="2" id="KW-1003">Cell membrane</keyword>
<dbReference type="PANTHER" id="PTHR30572">
    <property type="entry name" value="MEMBRANE COMPONENT OF TRANSPORTER-RELATED"/>
    <property type="match status" value="1"/>
</dbReference>
<feature type="domain" description="ABC3 transporter permease C-terminal" evidence="7">
    <location>
        <begin position="754"/>
        <end position="868"/>
    </location>
</feature>
<comment type="caution">
    <text evidence="9">The sequence shown here is derived from an EMBL/GenBank/DDBJ whole genome shotgun (WGS) entry which is preliminary data.</text>
</comment>
<sequence length="875" mass="98807">MFDLEKAISQWLRSFRKYRAFDHGSVREMELHLRDHIDDLIADGISEKEAFETAVKEFGDIKQMAFDEFQTQKRKPTITSLIQTAMFKNYSLITLRSMMKNPVSSLINLFGLSIAIGLSVFAYAFAQWVYSTDQFHEFKDEVHLITYSANSDGNLQVYGQTPRPLGEMLKQDFPQIQKVCRLEDRNVVVKYEDNVYHERVRFTDHEFLEMFTFPLKWGNAGSLADINSIILSEEISVKYFGDQNPVGLDILLKFDETRSKVFKITGVAEKFPVAKTIAFGFLINFQNLSAVDQDYNFHDWTKLVNATFIQIKDPQHLHEISEGMEKYKLIQNEATGHRMAISSFGLEPFATLHKNSDDIKNHITRSSSSNYSSIVYLVCVAGFILLLSCINYINIAIVSAAKRLKELGIRKTIGASKANIIIQFLTENIVITLFALVLGLALGMTLFIPWFEGMWGFSMGFSLARGKVWAFLAAIVIITGLISGSYPAFYISKFQVTSILKGSLKFGRKNTLTKAFLGVQLVVATIFITLSVAFTLNTNYLKKRSWGYENREVIYVAVQDQAAFEKMQAAMAQDPNVISVSGSSHHVGRKHKTTIIEFPDRQFEVNELAVGDNYVQTLGLTIKSGRGFNSDSESDKRAVLVNETFVKNMTLQQPIGQVFRIDSTQFEIIGVVRDFHSYNFAEKVNPTILRVAGKEDYAFLSMRITKGTEHDVYKNAQSQWVQLYPEIPFNGGYQEDAWGAYYETIDNYAEVWTLFASIAIILAILGLYGLVKLNVEGRIREFSIKKVLGAGLPGIVDGICRQYVLLLAIAITIGAPTSYFLVKMIFGMAYAYHMPLTFEVILLGIVVLIVAIIFTIGTQIRKVMISNPVEGLRVE</sequence>
<dbReference type="STRING" id="1237149.C900_02591"/>
<organism evidence="9 10">
    <name type="scientific">Fulvivirga imtechensis AK7</name>
    <dbReference type="NCBI Taxonomy" id="1237149"/>
    <lineage>
        <taxon>Bacteria</taxon>
        <taxon>Pseudomonadati</taxon>
        <taxon>Bacteroidota</taxon>
        <taxon>Cytophagia</taxon>
        <taxon>Cytophagales</taxon>
        <taxon>Fulvivirgaceae</taxon>
        <taxon>Fulvivirga</taxon>
    </lineage>
</organism>
<gene>
    <name evidence="9" type="ORF">C900_02591</name>
</gene>
<feature type="transmembrane region" description="Helical" evidence="6">
    <location>
        <begin position="468"/>
        <end position="491"/>
    </location>
</feature>
<reference evidence="9 10" key="1">
    <citation type="submission" date="2012-12" db="EMBL/GenBank/DDBJ databases">
        <title>Genome assembly of Fulvivirga imtechensis AK7.</title>
        <authorList>
            <person name="Nupur N."/>
            <person name="Khatri I."/>
            <person name="Kumar R."/>
            <person name="Subramanian S."/>
            <person name="Pinnaka A."/>
        </authorList>
    </citation>
    <scope>NUCLEOTIDE SEQUENCE [LARGE SCALE GENOMIC DNA]</scope>
    <source>
        <strain evidence="9 10">AK7</strain>
    </source>
</reference>
<dbReference type="InterPro" id="IPR050250">
    <property type="entry name" value="Macrolide_Exporter_MacB"/>
</dbReference>
<dbReference type="RefSeq" id="WP_009580006.1">
    <property type="nucleotide sequence ID" value="NZ_AMZN01000039.1"/>
</dbReference>
<feature type="transmembrane region" description="Helical" evidence="6">
    <location>
        <begin position="751"/>
        <end position="771"/>
    </location>
</feature>
<feature type="domain" description="ABC3 transporter permease C-terminal" evidence="7">
    <location>
        <begin position="379"/>
        <end position="494"/>
    </location>
</feature>
<evidence type="ECO:0000256" key="5">
    <source>
        <dbReference type="ARBA" id="ARBA00023136"/>
    </source>
</evidence>
<dbReference type="NCBIfam" id="NF038403">
    <property type="entry name" value="perm_prefix_1"/>
    <property type="match status" value="1"/>
</dbReference>
<dbReference type="PANTHER" id="PTHR30572:SF18">
    <property type="entry name" value="ABC-TYPE MACROLIDE FAMILY EXPORT SYSTEM PERMEASE COMPONENT 2"/>
    <property type="match status" value="1"/>
</dbReference>
<keyword evidence="3 6" id="KW-0812">Transmembrane</keyword>
<evidence type="ECO:0000256" key="6">
    <source>
        <dbReference type="SAM" id="Phobius"/>
    </source>
</evidence>
<evidence type="ECO:0000256" key="3">
    <source>
        <dbReference type="ARBA" id="ARBA00022692"/>
    </source>
</evidence>
<dbReference type="eggNOG" id="COG0577">
    <property type="taxonomic scope" value="Bacteria"/>
</dbReference>
<dbReference type="AlphaFoldDB" id="L8JTG1"/>
<feature type="transmembrane region" description="Helical" evidence="6">
    <location>
        <begin position="106"/>
        <end position="130"/>
    </location>
</feature>
<dbReference type="InterPro" id="IPR003838">
    <property type="entry name" value="ABC3_permease_C"/>
</dbReference>
<name>L8JTG1_9BACT</name>
<evidence type="ECO:0000256" key="4">
    <source>
        <dbReference type="ARBA" id="ARBA00022989"/>
    </source>
</evidence>
<feature type="domain" description="MacB-like periplasmic core" evidence="8">
    <location>
        <begin position="105"/>
        <end position="326"/>
    </location>
</feature>
<dbReference type="OrthoDB" id="5933722at2"/>
<evidence type="ECO:0000256" key="2">
    <source>
        <dbReference type="ARBA" id="ARBA00022475"/>
    </source>
</evidence>
<evidence type="ECO:0000313" key="9">
    <source>
        <dbReference type="EMBL" id="ELR71528.1"/>
    </source>
</evidence>
<evidence type="ECO:0000313" key="10">
    <source>
        <dbReference type="Proteomes" id="UP000011135"/>
    </source>
</evidence>
<feature type="transmembrane region" description="Helical" evidence="6">
    <location>
        <begin position="834"/>
        <end position="856"/>
    </location>
</feature>
<dbReference type="GO" id="GO:0022857">
    <property type="term" value="F:transmembrane transporter activity"/>
    <property type="evidence" value="ECO:0007669"/>
    <property type="project" value="TreeGrafter"/>
</dbReference>